<comment type="caution">
    <text evidence="1">The sequence shown here is derived from an EMBL/GenBank/DDBJ whole genome shotgun (WGS) entry which is preliminary data.</text>
</comment>
<organism evidence="1 2">
    <name type="scientific">Dreissena polymorpha</name>
    <name type="common">Zebra mussel</name>
    <name type="synonym">Mytilus polymorpha</name>
    <dbReference type="NCBI Taxonomy" id="45954"/>
    <lineage>
        <taxon>Eukaryota</taxon>
        <taxon>Metazoa</taxon>
        <taxon>Spiralia</taxon>
        <taxon>Lophotrochozoa</taxon>
        <taxon>Mollusca</taxon>
        <taxon>Bivalvia</taxon>
        <taxon>Autobranchia</taxon>
        <taxon>Heteroconchia</taxon>
        <taxon>Euheterodonta</taxon>
        <taxon>Imparidentia</taxon>
        <taxon>Neoheterodontei</taxon>
        <taxon>Myida</taxon>
        <taxon>Dreissenoidea</taxon>
        <taxon>Dreissenidae</taxon>
        <taxon>Dreissena</taxon>
    </lineage>
</organism>
<accession>A0A9D4LN65</accession>
<keyword evidence="2" id="KW-1185">Reference proteome</keyword>
<evidence type="ECO:0000313" key="2">
    <source>
        <dbReference type="Proteomes" id="UP000828390"/>
    </source>
</evidence>
<evidence type="ECO:0000313" key="1">
    <source>
        <dbReference type="EMBL" id="KAH3859781.1"/>
    </source>
</evidence>
<reference evidence="1" key="2">
    <citation type="submission" date="2020-11" db="EMBL/GenBank/DDBJ databases">
        <authorList>
            <person name="McCartney M.A."/>
            <person name="Auch B."/>
            <person name="Kono T."/>
            <person name="Mallez S."/>
            <person name="Becker A."/>
            <person name="Gohl D.M."/>
            <person name="Silverstein K.A.T."/>
            <person name="Koren S."/>
            <person name="Bechman K.B."/>
            <person name="Herman A."/>
            <person name="Abrahante J.E."/>
            <person name="Garbe J."/>
        </authorList>
    </citation>
    <scope>NUCLEOTIDE SEQUENCE</scope>
    <source>
        <strain evidence="1">Duluth1</strain>
        <tissue evidence="1">Whole animal</tissue>
    </source>
</reference>
<proteinExistence type="predicted"/>
<name>A0A9D4LN65_DREPO</name>
<protein>
    <submittedName>
        <fullName evidence="1">Uncharacterized protein</fullName>
    </submittedName>
</protein>
<reference evidence="1" key="1">
    <citation type="journal article" date="2019" name="bioRxiv">
        <title>The Genome of the Zebra Mussel, Dreissena polymorpha: A Resource for Invasive Species Research.</title>
        <authorList>
            <person name="McCartney M.A."/>
            <person name="Auch B."/>
            <person name="Kono T."/>
            <person name="Mallez S."/>
            <person name="Zhang Y."/>
            <person name="Obille A."/>
            <person name="Becker A."/>
            <person name="Abrahante J.E."/>
            <person name="Garbe J."/>
            <person name="Badalamenti J.P."/>
            <person name="Herman A."/>
            <person name="Mangelson H."/>
            <person name="Liachko I."/>
            <person name="Sullivan S."/>
            <person name="Sone E.D."/>
            <person name="Koren S."/>
            <person name="Silverstein K.A.T."/>
            <person name="Beckman K.B."/>
            <person name="Gohl D.M."/>
        </authorList>
    </citation>
    <scope>NUCLEOTIDE SEQUENCE</scope>
    <source>
        <strain evidence="1">Duluth1</strain>
        <tissue evidence="1">Whole animal</tissue>
    </source>
</reference>
<dbReference type="AlphaFoldDB" id="A0A9D4LN65"/>
<dbReference type="EMBL" id="JAIWYP010000003">
    <property type="protein sequence ID" value="KAH3859781.1"/>
    <property type="molecule type" value="Genomic_DNA"/>
</dbReference>
<sequence>MFLFITAHEHKKGGSKQPKASTSINEDVKKVFNEAYSISMNNIITKPMHNLFGESAKAKVAKCCRNNVNLNSEFSAFIQDTFQHTSAATSNEREKIFNKLHTFRTTPSEISKLTLIIKDAGTTDLSDKDINDFLQAFCLELVGEIFSSLTSLAQKSFETTSEVISDNDTKVLFYICGFIIGALMKKYGKITNRSTRDTKMSVAKNLVSRTTEKTFTEKYSAMYKYKDRGGLKKPCDDFFFMVREFENVVRKQVNHTQIHAKSFLKTELMDNIMDSFMVKHYSAILFESEDDEESEKEHYLEDCIDYFLTVRGFAVAKLVNKQTAQSAKENKKTSASLRDALKTLNVNQKSVNKNSGATRK</sequence>
<dbReference type="Proteomes" id="UP000828390">
    <property type="component" value="Unassembled WGS sequence"/>
</dbReference>
<gene>
    <name evidence="1" type="ORF">DPMN_102604</name>
</gene>